<feature type="region of interest" description="Disordered" evidence="1">
    <location>
        <begin position="199"/>
        <end position="253"/>
    </location>
</feature>
<dbReference type="Proteomes" id="UP000275048">
    <property type="component" value="Unassembled WGS sequence"/>
</dbReference>
<evidence type="ECO:0000313" key="2">
    <source>
        <dbReference type="EMBL" id="RNB51053.1"/>
    </source>
</evidence>
<name>A0A3M8AIT1_9MICO</name>
<evidence type="ECO:0000256" key="1">
    <source>
        <dbReference type="SAM" id="MobiDB-lite"/>
    </source>
</evidence>
<protein>
    <submittedName>
        <fullName evidence="2">Uncharacterized protein</fullName>
    </submittedName>
</protein>
<reference evidence="2 3" key="1">
    <citation type="submission" date="2018-10" db="EMBL/GenBank/DDBJ databases">
        <title>Isolation, diversity and antibacterial activity of antinobacteria from the wheat rhizosphere soil.</title>
        <authorList>
            <person name="Sun T."/>
        </authorList>
    </citation>
    <scope>NUCLEOTIDE SEQUENCE [LARGE SCALE GENOMIC DNA]</scope>
    <source>
        <strain evidence="2 3">SJ-23</strain>
    </source>
</reference>
<dbReference type="AlphaFoldDB" id="A0A3M8AIT1"/>
<sequence>MLSARPLLGGTLQRGPLLGGTLQGGPLLGGALLLLRHPLLLGDALLLGAPLREPLLGRASLGLALLRDPFLLGDAFLLGTLRGEPLRGLFSDGTLLCGRLLGRTLRSLTFLGRTLRSLTFLGRPLGSRPLRSRPLLGYTRLLRDALLLGGRQCLLGNGPGQLRLLLGDERLRDALPGEPRLVVGLGRTQHPGLRTAALVGPGVAGTSAGAPVTARRHRRDHARPRDGRLRRRQPREERVEPVGLPGNGEGRVGVDSMVDRLGPVGVTLANLPARQGSFGPQRSLCAWRGTVGHEGGLEHVLGAFGVGVRRVAER</sequence>
<organism evidence="2 3">
    <name type="scientific">Agromyces tardus</name>
    <dbReference type="NCBI Taxonomy" id="2583849"/>
    <lineage>
        <taxon>Bacteria</taxon>
        <taxon>Bacillati</taxon>
        <taxon>Actinomycetota</taxon>
        <taxon>Actinomycetes</taxon>
        <taxon>Micrococcales</taxon>
        <taxon>Microbacteriaceae</taxon>
        <taxon>Agromyces</taxon>
    </lineage>
</organism>
<accession>A0A3M8AIT1</accession>
<evidence type="ECO:0000313" key="3">
    <source>
        <dbReference type="Proteomes" id="UP000275048"/>
    </source>
</evidence>
<feature type="compositionally biased region" description="Basic residues" evidence="1">
    <location>
        <begin position="214"/>
        <end position="233"/>
    </location>
</feature>
<keyword evidence="3" id="KW-1185">Reference proteome</keyword>
<dbReference type="EMBL" id="RHHB01000005">
    <property type="protein sequence ID" value="RNB51053.1"/>
    <property type="molecule type" value="Genomic_DNA"/>
</dbReference>
<gene>
    <name evidence="2" type="ORF">EDM22_04970</name>
</gene>
<comment type="caution">
    <text evidence="2">The sequence shown here is derived from an EMBL/GenBank/DDBJ whole genome shotgun (WGS) entry which is preliminary data.</text>
</comment>
<proteinExistence type="predicted"/>